<dbReference type="GO" id="GO:0008195">
    <property type="term" value="F:phosphatidate phosphatase activity"/>
    <property type="evidence" value="ECO:0007669"/>
    <property type="project" value="InterPro"/>
</dbReference>
<evidence type="ECO:0000313" key="3">
    <source>
        <dbReference type="EMBL" id="PFH63184.1"/>
    </source>
</evidence>
<keyword evidence="4" id="KW-1185">Reference proteome</keyword>
<dbReference type="InterPro" id="IPR019236">
    <property type="entry name" value="APP1_cat"/>
</dbReference>
<dbReference type="InterPro" id="IPR017210">
    <property type="entry name" value="APP1"/>
</dbReference>
<feature type="compositionally biased region" description="Low complexity" evidence="1">
    <location>
        <begin position="656"/>
        <end position="679"/>
    </location>
</feature>
<feature type="region of interest" description="Disordered" evidence="1">
    <location>
        <begin position="534"/>
        <end position="561"/>
    </location>
</feature>
<sequence>MPTLGTLTAGYMSGANEDGSQETGERAERGYRRRKLAAMAGNLYRSGQQAVTDIRESYAQVRARGLDDETLVQSGSPHIPGSFPDVAIMSQGDEQMVLFPSYAKRHVCKDWSQQTADAGDEHYWRQEWERHEDEKAIIDVDVRGWIYSPQTGPMTKRNRMLIGLARQLSGVPAPSKPDPVTASGQQQQQPINRPLAFEEEEKVAQEAALIEQRGREQSRLAQAGGQQQRLVSSSRLRENLAPAGPRTASPSLSVRQPSTAVRQPSTANEMGEAELVLANANLMARVAPFLTNPRAALPMTIFFYNDDESQSRTVSTNDAGHFTIRAQLDFVPTGVRVLANERLSAMQDVRVIEPQGVSIISDVDDTVKHSNISAGAREMFRNTFVRELGELKVDGVEEWYKEMDGLGVSFHYCSNSPWQLFPVLASFFKLGGLPAGSLHLKHYSGMLQGIFEPVAERKRVTLNELFSDFPRRKFLLVGDSGEADLEVYTELALANPGRVLAIFIRDVTSPAEKGTAFFDSTAPDLAQRRFSNLTLDDGRPDQRPVRKPLNGAGQGCKNEATNGAVTGTLIDFSTETGGTAEKKKGISAVDLLSDRKPPPPPPAKPVSLRSQTSALAGAARAEGQSSSESKAVQPPQNEAKAPSTKGPPPRPPPPRRTTTSSSRKLSPPVRPVLSRSRSSQSDTPDMEALPPPTGPFALNYWSGAATSPTTGSPVLGANKKLDLWLRRLERAHELLERNSVALYTWRRGQDVMVEAAAIVKEALREMEDEGAGE</sequence>
<feature type="compositionally biased region" description="Polar residues" evidence="1">
    <location>
        <begin position="224"/>
        <end position="234"/>
    </location>
</feature>
<dbReference type="PIRSF" id="PIRSF037464">
    <property type="entry name" value="UCP037464_APP1"/>
    <property type="match status" value="1"/>
</dbReference>
<feature type="compositionally biased region" description="Polar residues" evidence="1">
    <location>
        <begin position="248"/>
        <end position="267"/>
    </location>
</feature>
<feature type="region of interest" description="Disordered" evidence="1">
    <location>
        <begin position="215"/>
        <end position="234"/>
    </location>
</feature>
<dbReference type="Proteomes" id="UP000037136">
    <property type="component" value="Unassembled WGS sequence"/>
</dbReference>
<evidence type="ECO:0000313" key="4">
    <source>
        <dbReference type="Proteomes" id="UP000037136"/>
    </source>
</evidence>
<reference evidence="3 4" key="1">
    <citation type="journal article" date="2015" name="BMC Genomics">
        <title>Gene expression during zombie ant biting behavior reflects the complexity underlying fungal parasitic behavioral manipulation.</title>
        <authorList>
            <person name="de Bekker C."/>
            <person name="Ohm R.A."/>
            <person name="Loreto R.G."/>
            <person name="Sebastian A."/>
            <person name="Albert I."/>
            <person name="Merrow M."/>
            <person name="Brachmann A."/>
            <person name="Hughes D.P."/>
        </authorList>
    </citation>
    <scope>NUCLEOTIDE SEQUENCE [LARGE SCALE GENOMIC DNA]</scope>
    <source>
        <strain evidence="3 4">SC16a</strain>
    </source>
</reference>
<comment type="caution">
    <text evidence="3">The sequence shown here is derived from an EMBL/GenBank/DDBJ whole genome shotgun (WGS) entry which is preliminary data.</text>
</comment>
<feature type="region of interest" description="Disordered" evidence="1">
    <location>
        <begin position="1"/>
        <end position="28"/>
    </location>
</feature>
<dbReference type="EMBL" id="LAZP02000006">
    <property type="protein sequence ID" value="PFH63184.1"/>
    <property type="molecule type" value="Genomic_DNA"/>
</dbReference>
<feature type="domain" description="Phosphatidate phosphatase APP1 catalytic" evidence="2">
    <location>
        <begin position="357"/>
        <end position="506"/>
    </location>
</feature>
<reference evidence="3 4" key="2">
    <citation type="journal article" date="2017" name="Sci. Rep.">
        <title>Ant-infecting Ophiocordyceps genomes reveal a high diversity of potential behavioral manipulation genes and a possible major role for enterotoxins.</title>
        <authorList>
            <person name="de Bekker C."/>
            <person name="Ohm R.A."/>
            <person name="Evans H.C."/>
            <person name="Brachmann A."/>
            <person name="Hughes D.P."/>
        </authorList>
    </citation>
    <scope>NUCLEOTIDE SEQUENCE [LARGE SCALE GENOMIC DNA]</scope>
    <source>
        <strain evidence="3 4">SC16a</strain>
    </source>
</reference>
<protein>
    <recommendedName>
        <fullName evidence="2">Phosphatidate phosphatase APP1 catalytic domain-containing protein</fullName>
    </recommendedName>
</protein>
<dbReference type="OrthoDB" id="2117591at2759"/>
<name>A0A2A9PPM0_OPHUN</name>
<gene>
    <name evidence="3" type="ORF">XA68_16623</name>
</gene>
<dbReference type="STRING" id="268505.A0A2A9PPM0"/>
<organism evidence="3 4">
    <name type="scientific">Ophiocordyceps unilateralis</name>
    <name type="common">Zombie-ant fungus</name>
    <name type="synonym">Torrubia unilateralis</name>
    <dbReference type="NCBI Taxonomy" id="268505"/>
    <lineage>
        <taxon>Eukaryota</taxon>
        <taxon>Fungi</taxon>
        <taxon>Dikarya</taxon>
        <taxon>Ascomycota</taxon>
        <taxon>Pezizomycotina</taxon>
        <taxon>Sordariomycetes</taxon>
        <taxon>Hypocreomycetidae</taxon>
        <taxon>Hypocreales</taxon>
        <taxon>Ophiocordycipitaceae</taxon>
        <taxon>Ophiocordyceps</taxon>
    </lineage>
</organism>
<feature type="compositionally biased region" description="Pro residues" evidence="1">
    <location>
        <begin position="645"/>
        <end position="655"/>
    </location>
</feature>
<feature type="region of interest" description="Disordered" evidence="1">
    <location>
        <begin position="240"/>
        <end position="267"/>
    </location>
</feature>
<dbReference type="PANTHER" id="PTHR28208">
    <property type="entry name" value="PHOSPHATIDATE PHOSPHATASE APP1"/>
    <property type="match status" value="1"/>
</dbReference>
<feature type="compositionally biased region" description="Polar residues" evidence="1">
    <location>
        <begin position="623"/>
        <end position="636"/>
    </location>
</feature>
<evidence type="ECO:0000259" key="2">
    <source>
        <dbReference type="Pfam" id="PF09949"/>
    </source>
</evidence>
<feature type="region of interest" description="Disordered" evidence="1">
    <location>
        <begin position="169"/>
        <end position="190"/>
    </location>
</feature>
<proteinExistence type="predicted"/>
<evidence type="ECO:0000256" key="1">
    <source>
        <dbReference type="SAM" id="MobiDB-lite"/>
    </source>
</evidence>
<dbReference type="PANTHER" id="PTHR28208:SF3">
    <property type="entry name" value="PHOSPHATIDATE PHOSPHATASE APP1"/>
    <property type="match status" value="1"/>
</dbReference>
<feature type="region of interest" description="Disordered" evidence="1">
    <location>
        <begin position="588"/>
        <end position="694"/>
    </location>
</feature>
<dbReference type="InterPro" id="IPR052935">
    <property type="entry name" value="Mg2+_PAP"/>
</dbReference>
<dbReference type="GO" id="GO:0030479">
    <property type="term" value="C:actin cortical patch"/>
    <property type="evidence" value="ECO:0007669"/>
    <property type="project" value="TreeGrafter"/>
</dbReference>
<dbReference type="Pfam" id="PF09949">
    <property type="entry name" value="APP1_cat"/>
    <property type="match status" value="1"/>
</dbReference>
<accession>A0A2A9PPM0</accession>
<dbReference type="AlphaFoldDB" id="A0A2A9PPM0"/>